<dbReference type="GO" id="GO:0004022">
    <property type="term" value="F:alcohol dehydrogenase (NAD+) activity"/>
    <property type="evidence" value="ECO:0007669"/>
    <property type="project" value="UniProtKB-EC"/>
</dbReference>
<evidence type="ECO:0000313" key="10">
    <source>
        <dbReference type="Proteomes" id="UP000054988"/>
    </source>
</evidence>
<evidence type="ECO:0000313" key="9">
    <source>
        <dbReference type="EMBL" id="KTB34843.1"/>
    </source>
</evidence>
<keyword evidence="7" id="KW-0520">NAD</keyword>
<proteinExistence type="inferred from homology"/>
<comment type="caution">
    <text evidence="9">The sequence shown here is derived from an EMBL/GenBank/DDBJ whole genome shotgun (WGS) entry which is preliminary data.</text>
</comment>
<dbReference type="AlphaFoldDB" id="A0A0W0FES9"/>
<dbReference type="Gene3D" id="3.90.180.10">
    <property type="entry name" value="Medium-chain alcohol dehydrogenases, catalytic domain"/>
    <property type="match status" value="1"/>
</dbReference>
<protein>
    <recommendedName>
        <fullName evidence="3">alcohol dehydrogenase</fullName>
        <ecNumber evidence="3">1.1.1.1</ecNumber>
    </recommendedName>
</protein>
<evidence type="ECO:0000259" key="8">
    <source>
        <dbReference type="SMART" id="SM00829"/>
    </source>
</evidence>
<dbReference type="GO" id="GO:0005737">
    <property type="term" value="C:cytoplasm"/>
    <property type="evidence" value="ECO:0007669"/>
    <property type="project" value="TreeGrafter"/>
</dbReference>
<dbReference type="EC" id="1.1.1.1" evidence="3"/>
<dbReference type="InterPro" id="IPR013149">
    <property type="entry name" value="ADH-like_C"/>
</dbReference>
<dbReference type="GO" id="GO:0046872">
    <property type="term" value="F:metal ion binding"/>
    <property type="evidence" value="ECO:0007669"/>
    <property type="project" value="UniProtKB-KW"/>
</dbReference>
<dbReference type="InterPro" id="IPR013154">
    <property type="entry name" value="ADH-like_N"/>
</dbReference>
<organism evidence="9 10">
    <name type="scientific">Moniliophthora roreri</name>
    <name type="common">Frosty pod rot fungus</name>
    <name type="synonym">Monilia roreri</name>
    <dbReference type="NCBI Taxonomy" id="221103"/>
    <lineage>
        <taxon>Eukaryota</taxon>
        <taxon>Fungi</taxon>
        <taxon>Dikarya</taxon>
        <taxon>Basidiomycota</taxon>
        <taxon>Agaricomycotina</taxon>
        <taxon>Agaricomycetes</taxon>
        <taxon>Agaricomycetidae</taxon>
        <taxon>Agaricales</taxon>
        <taxon>Marasmiineae</taxon>
        <taxon>Marasmiaceae</taxon>
        <taxon>Moniliophthora</taxon>
    </lineage>
</organism>
<dbReference type="InterPro" id="IPR020843">
    <property type="entry name" value="ER"/>
</dbReference>
<evidence type="ECO:0000256" key="4">
    <source>
        <dbReference type="ARBA" id="ARBA00022723"/>
    </source>
</evidence>
<feature type="domain" description="Enoyl reductase (ER)" evidence="8">
    <location>
        <begin position="17"/>
        <end position="359"/>
    </location>
</feature>
<dbReference type="InterPro" id="IPR036291">
    <property type="entry name" value="NAD(P)-bd_dom_sf"/>
</dbReference>
<dbReference type="InterPro" id="IPR011032">
    <property type="entry name" value="GroES-like_sf"/>
</dbReference>
<dbReference type="Pfam" id="PF00107">
    <property type="entry name" value="ADH_zinc_N"/>
    <property type="match status" value="1"/>
</dbReference>
<sequence>MASPNIPRTARAAVITSFKENLVVKDDFPVKQASELKPGECLVKIEYAGCCHSDIHIRDDDWGIGGLVKLPLVGGHEGVGRVVAIGEHTVGSNVKLGDRVGLKWFGNACLKCEMCRTGWETCCDIARASTHGCMVHGTFADYAVAYVDYVTPIPEGLDGAEVTPLLCAGLTIYRAINQANMKPGQWIAITGAGGGLGHLGIQFAVHRGLRVIAIDTGEEKKELCLKLGAEKWIDFRGSENLVQDVIAAADGKGPHAAVIATGNAKPFNDALMYIRTLGTIVAVGMPVASATLNIPIGLLIAKCCKILGSATGTQQDMIEILRLAEAGKIRCQVEVKPLSEVNNAMHEMEKGNIKGRVVLKM</sequence>
<comment type="cofactor">
    <cofactor evidence="1">
        <name>Zn(2+)</name>
        <dbReference type="ChEBI" id="CHEBI:29105"/>
    </cofactor>
</comment>
<reference evidence="9 10" key="1">
    <citation type="submission" date="2015-12" db="EMBL/GenBank/DDBJ databases">
        <title>Draft genome sequence of Moniliophthora roreri, the causal agent of frosty pod rot of cacao.</title>
        <authorList>
            <person name="Aime M.C."/>
            <person name="Diaz-Valderrama J.R."/>
            <person name="Kijpornyongpan T."/>
            <person name="Phillips-Mora W."/>
        </authorList>
    </citation>
    <scope>NUCLEOTIDE SEQUENCE [LARGE SCALE GENOMIC DNA]</scope>
    <source>
        <strain evidence="9 10">MCA 2952</strain>
    </source>
</reference>
<accession>A0A0W0FES9</accession>
<evidence type="ECO:0000256" key="3">
    <source>
        <dbReference type="ARBA" id="ARBA00013190"/>
    </source>
</evidence>
<evidence type="ECO:0000256" key="6">
    <source>
        <dbReference type="ARBA" id="ARBA00023002"/>
    </source>
</evidence>
<dbReference type="SUPFAM" id="SSF50129">
    <property type="entry name" value="GroES-like"/>
    <property type="match status" value="1"/>
</dbReference>
<dbReference type="EMBL" id="LATX01002029">
    <property type="protein sequence ID" value="KTB34843.1"/>
    <property type="molecule type" value="Genomic_DNA"/>
</dbReference>
<evidence type="ECO:0000256" key="5">
    <source>
        <dbReference type="ARBA" id="ARBA00022833"/>
    </source>
</evidence>
<dbReference type="CDD" id="cd08297">
    <property type="entry name" value="CAD3"/>
    <property type="match status" value="1"/>
</dbReference>
<keyword evidence="4" id="KW-0479">Metal-binding</keyword>
<keyword evidence="6" id="KW-0560">Oxidoreductase</keyword>
<evidence type="ECO:0000256" key="2">
    <source>
        <dbReference type="ARBA" id="ARBA00008072"/>
    </source>
</evidence>
<dbReference type="Gene3D" id="3.40.50.720">
    <property type="entry name" value="NAD(P)-binding Rossmann-like Domain"/>
    <property type="match status" value="1"/>
</dbReference>
<comment type="similarity">
    <text evidence="2">Belongs to the zinc-containing alcohol dehydrogenase family.</text>
</comment>
<dbReference type="Proteomes" id="UP000054988">
    <property type="component" value="Unassembled WGS sequence"/>
</dbReference>
<keyword evidence="5" id="KW-0862">Zinc</keyword>
<dbReference type="eggNOG" id="KOG0023">
    <property type="taxonomic scope" value="Eukaryota"/>
</dbReference>
<dbReference type="PANTHER" id="PTHR42940">
    <property type="entry name" value="ALCOHOL DEHYDROGENASE 1-RELATED"/>
    <property type="match status" value="1"/>
</dbReference>
<gene>
    <name evidence="9" type="ORF">WG66_12584</name>
</gene>
<evidence type="ECO:0000256" key="7">
    <source>
        <dbReference type="ARBA" id="ARBA00023027"/>
    </source>
</evidence>
<evidence type="ECO:0000256" key="1">
    <source>
        <dbReference type="ARBA" id="ARBA00001947"/>
    </source>
</evidence>
<dbReference type="SMART" id="SM00829">
    <property type="entry name" value="PKS_ER"/>
    <property type="match status" value="1"/>
</dbReference>
<dbReference type="PANTHER" id="PTHR42940:SF3">
    <property type="entry name" value="ALCOHOL DEHYDROGENASE 1-RELATED"/>
    <property type="match status" value="1"/>
</dbReference>
<dbReference type="FunFam" id="3.40.50.720:FF:000039">
    <property type="entry name" value="Alcohol dehydrogenase AdhP"/>
    <property type="match status" value="1"/>
</dbReference>
<dbReference type="Pfam" id="PF08240">
    <property type="entry name" value="ADH_N"/>
    <property type="match status" value="1"/>
</dbReference>
<name>A0A0W0FES9_MONRR</name>
<dbReference type="SUPFAM" id="SSF51735">
    <property type="entry name" value="NAD(P)-binding Rossmann-fold domains"/>
    <property type="match status" value="1"/>
</dbReference>